<comment type="function">
    <text evidence="6">Forms membrane-associated dynamic filaments that are essential for cell shape determination. Acts by regulating cell wall synthesis and cell elongation, and thus cell shape. A feedback loop between cell geometry and MreB localization may maintain elongated cell shape by targeting cell wall growth to regions of negative cell wall curvature.</text>
</comment>
<dbReference type="NCBIfam" id="NF010539">
    <property type="entry name" value="PRK13927.1"/>
    <property type="match status" value="1"/>
</dbReference>
<dbReference type="PRINTS" id="PR01652">
    <property type="entry name" value="SHAPEPROTEIN"/>
</dbReference>
<dbReference type="STRING" id="216942.SLITO_v1c11120"/>
<dbReference type="EMBL" id="CP012357">
    <property type="protein sequence ID" value="AKX34723.1"/>
    <property type="molecule type" value="Genomic_DNA"/>
</dbReference>
<dbReference type="KEGG" id="sll:SLITO_v1c11120"/>
<dbReference type="GO" id="GO:0000902">
    <property type="term" value="P:cell morphogenesis"/>
    <property type="evidence" value="ECO:0007669"/>
    <property type="project" value="InterPro"/>
</dbReference>
<feature type="binding site" evidence="6">
    <location>
        <begin position="159"/>
        <end position="161"/>
    </location>
    <ligand>
        <name>ATP</name>
        <dbReference type="ChEBI" id="CHEBI:30616"/>
    </ligand>
</feature>
<dbReference type="SUPFAM" id="SSF53067">
    <property type="entry name" value="Actin-like ATPase domain"/>
    <property type="match status" value="2"/>
</dbReference>
<dbReference type="AlphaFoldDB" id="A0A0K1W3G9"/>
<dbReference type="Proteomes" id="UP000067476">
    <property type="component" value="Chromosome"/>
</dbReference>
<evidence type="ECO:0000256" key="3">
    <source>
        <dbReference type="ARBA" id="ARBA00022840"/>
    </source>
</evidence>
<evidence type="ECO:0000256" key="5">
    <source>
        <dbReference type="ARBA" id="ARBA00023458"/>
    </source>
</evidence>
<dbReference type="PANTHER" id="PTHR42749:SF1">
    <property type="entry name" value="CELL SHAPE-DETERMINING PROTEIN MREB"/>
    <property type="match status" value="1"/>
</dbReference>
<dbReference type="InterPro" id="IPR004753">
    <property type="entry name" value="MreB"/>
</dbReference>
<keyword evidence="3 6" id="KW-0067">ATP-binding</keyword>
<comment type="subunit">
    <text evidence="6">Forms polymers.</text>
</comment>
<evidence type="ECO:0000256" key="4">
    <source>
        <dbReference type="ARBA" id="ARBA00022960"/>
    </source>
</evidence>
<dbReference type="InterPro" id="IPR056546">
    <property type="entry name" value="MreB_MamK-like"/>
</dbReference>
<dbReference type="GO" id="GO:0008360">
    <property type="term" value="P:regulation of cell shape"/>
    <property type="evidence" value="ECO:0007669"/>
    <property type="project" value="UniProtKB-UniRule"/>
</dbReference>
<dbReference type="PANTHER" id="PTHR42749">
    <property type="entry name" value="CELL SHAPE-DETERMINING PROTEIN MREB"/>
    <property type="match status" value="1"/>
</dbReference>
<dbReference type="OrthoDB" id="391604at2"/>
<gene>
    <name evidence="6 7" type="primary">mreB</name>
    <name evidence="7" type="ORF">SLITO_v1c11120</name>
</gene>
<reference evidence="7 8" key="1">
    <citation type="journal article" date="2015" name="Genome Announc.">
        <title>Complete Genome Sequence of Spiroplasma litorale TN-1T (DSM 21781), a Bacterium Isolated from a Green-Eyed Horsefly (Tabanus nigrovittatus).</title>
        <authorList>
            <person name="Lo W.S."/>
            <person name="Lai Y.C."/>
            <person name="Lien Y.W."/>
            <person name="Wang T.H."/>
            <person name="Kuo C.H."/>
        </authorList>
    </citation>
    <scope>NUCLEOTIDE SEQUENCE [LARGE SCALE GENOMIC DNA]</scope>
    <source>
        <strain evidence="7 8">TN-1</strain>
    </source>
</reference>
<dbReference type="RefSeq" id="WP_075058798.1">
    <property type="nucleotide sequence ID" value="NZ_CP012357.1"/>
</dbReference>
<evidence type="ECO:0000313" key="8">
    <source>
        <dbReference type="Proteomes" id="UP000067476"/>
    </source>
</evidence>
<dbReference type="GO" id="GO:0005524">
    <property type="term" value="F:ATP binding"/>
    <property type="evidence" value="ECO:0007669"/>
    <property type="project" value="UniProtKB-KW"/>
</dbReference>
<evidence type="ECO:0000256" key="6">
    <source>
        <dbReference type="HAMAP-Rule" id="MF_02207"/>
    </source>
</evidence>
<keyword evidence="4 6" id="KW-0133">Cell shape</keyword>
<comment type="caution">
    <text evidence="6">Lacks conserved residue(s) required for the propagation of feature annotation.</text>
</comment>
<keyword evidence="1 6" id="KW-0963">Cytoplasm</keyword>
<feature type="binding site" evidence="6">
    <location>
        <begin position="207"/>
        <end position="210"/>
    </location>
    <ligand>
        <name>ATP</name>
        <dbReference type="ChEBI" id="CHEBI:30616"/>
    </ligand>
</feature>
<dbReference type="HAMAP" id="MF_02207">
    <property type="entry name" value="MreB"/>
    <property type="match status" value="1"/>
</dbReference>
<dbReference type="PATRIC" id="fig|216942.3.peg.1135"/>
<sequence length="352" mass="38458">MKLEERTFIALDLGTSNIIAYVSKQGIVYNEPSIMAYDLVTNTLLALGEEAYNMLGKTHENISMVVPIKDGVITDLDAAKDMLKHVFGKLKMLNDWKNSVILLACPSEVTELEREALKQVAYDMGAEIVIVEEEVKMAAIGAGINIDIPKGNIVIDIGGGTSDIAIISAGDIIISRSIKVAGNAFNDEIKKYVRSEYNVTIGDRTAENVKKELGSLAKYKGEKTMSVFGRDIVSGLPKEAIISSEEIRNVLVNAFSRITDMVIEIMENTPPELAGDIISNGFMLCGGGALIRGIKEYFNGIFSIPCKISPSPMTGVVEGAQIYQKVINRRIESGYYGKNARDLRKSSQSQYI</sequence>
<feature type="binding site" evidence="6">
    <location>
        <begin position="287"/>
        <end position="290"/>
    </location>
    <ligand>
        <name>ATP</name>
        <dbReference type="ChEBI" id="CHEBI:30616"/>
    </ligand>
</feature>
<name>A0A0K1W3G9_9MOLU</name>
<accession>A0A0K1W3G9</accession>
<evidence type="ECO:0000256" key="1">
    <source>
        <dbReference type="ARBA" id="ARBA00022490"/>
    </source>
</evidence>
<organism evidence="7 8">
    <name type="scientific">Spiroplasma litorale</name>
    <dbReference type="NCBI Taxonomy" id="216942"/>
    <lineage>
        <taxon>Bacteria</taxon>
        <taxon>Bacillati</taxon>
        <taxon>Mycoplasmatota</taxon>
        <taxon>Mollicutes</taxon>
        <taxon>Entomoplasmatales</taxon>
        <taxon>Spiroplasmataceae</taxon>
        <taxon>Spiroplasma</taxon>
    </lineage>
</organism>
<evidence type="ECO:0000256" key="2">
    <source>
        <dbReference type="ARBA" id="ARBA00022741"/>
    </source>
</evidence>
<dbReference type="InterPro" id="IPR043129">
    <property type="entry name" value="ATPase_NBD"/>
</dbReference>
<dbReference type="Pfam" id="PF06723">
    <property type="entry name" value="MreB_Mbl"/>
    <property type="match status" value="1"/>
</dbReference>
<evidence type="ECO:0000313" key="7">
    <source>
        <dbReference type="EMBL" id="AKX34723.1"/>
    </source>
</evidence>
<protein>
    <recommendedName>
        <fullName evidence="6">Cell shape-determining protein MreB</fullName>
    </recommendedName>
</protein>
<dbReference type="GO" id="GO:0005737">
    <property type="term" value="C:cytoplasm"/>
    <property type="evidence" value="ECO:0007669"/>
    <property type="project" value="UniProtKB-SubCell"/>
</dbReference>
<comment type="similarity">
    <text evidence="5 6">Belongs to the FtsA/MreB family.</text>
</comment>
<comment type="subcellular location">
    <subcellularLocation>
        <location evidence="6">Cytoplasm</location>
    </subcellularLocation>
    <text evidence="6">Membrane-associated.</text>
</comment>
<keyword evidence="8" id="KW-1185">Reference proteome</keyword>
<dbReference type="Gene3D" id="3.30.420.40">
    <property type="match status" value="3"/>
</dbReference>
<proteinExistence type="inferred from homology"/>
<dbReference type="CDD" id="cd10225">
    <property type="entry name" value="ASKHA_NBD_MreB-like"/>
    <property type="match status" value="1"/>
</dbReference>
<keyword evidence="2 6" id="KW-0547">Nucleotide-binding</keyword>